<evidence type="ECO:0000313" key="3">
    <source>
        <dbReference type="Proteomes" id="UP000784294"/>
    </source>
</evidence>
<feature type="transmembrane region" description="Helical" evidence="1">
    <location>
        <begin position="231"/>
        <end position="252"/>
    </location>
</feature>
<protein>
    <submittedName>
        <fullName evidence="2">Uncharacterized protein</fullName>
    </submittedName>
</protein>
<proteinExistence type="predicted"/>
<gene>
    <name evidence="2" type="ORF">PXEA_LOCUS4191</name>
</gene>
<keyword evidence="1" id="KW-0812">Transmembrane</keyword>
<dbReference type="OrthoDB" id="537032at2759"/>
<keyword evidence="3" id="KW-1185">Reference proteome</keyword>
<dbReference type="Proteomes" id="UP000784294">
    <property type="component" value="Unassembled WGS sequence"/>
</dbReference>
<feature type="transmembrane region" description="Helical" evidence="1">
    <location>
        <begin position="27"/>
        <end position="44"/>
    </location>
</feature>
<reference evidence="2" key="1">
    <citation type="submission" date="2018-11" db="EMBL/GenBank/DDBJ databases">
        <authorList>
            <consortium name="Pathogen Informatics"/>
        </authorList>
    </citation>
    <scope>NUCLEOTIDE SEQUENCE</scope>
</reference>
<evidence type="ECO:0000313" key="2">
    <source>
        <dbReference type="EMBL" id="VEL10751.1"/>
    </source>
</evidence>
<keyword evidence="1" id="KW-1133">Transmembrane helix</keyword>
<name>A0A3S5CCX6_9PLAT</name>
<feature type="transmembrane region" description="Helical" evidence="1">
    <location>
        <begin position="196"/>
        <end position="219"/>
    </location>
</feature>
<dbReference type="EMBL" id="CAAALY010009848">
    <property type="protein sequence ID" value="VEL10751.1"/>
    <property type="molecule type" value="Genomic_DNA"/>
</dbReference>
<keyword evidence="1" id="KW-0472">Membrane</keyword>
<organism evidence="2 3">
    <name type="scientific">Protopolystoma xenopodis</name>
    <dbReference type="NCBI Taxonomy" id="117903"/>
    <lineage>
        <taxon>Eukaryota</taxon>
        <taxon>Metazoa</taxon>
        <taxon>Spiralia</taxon>
        <taxon>Lophotrochozoa</taxon>
        <taxon>Platyhelminthes</taxon>
        <taxon>Monogenea</taxon>
        <taxon>Polyopisthocotylea</taxon>
        <taxon>Polystomatidea</taxon>
        <taxon>Polystomatidae</taxon>
        <taxon>Protopolystoma</taxon>
    </lineage>
</organism>
<dbReference type="AlphaFoldDB" id="A0A3S5CCX6"/>
<comment type="caution">
    <text evidence="2">The sequence shown here is derived from an EMBL/GenBank/DDBJ whole genome shotgun (WGS) entry which is preliminary data.</text>
</comment>
<accession>A0A3S5CCX6</accession>
<evidence type="ECO:0000256" key="1">
    <source>
        <dbReference type="SAM" id="Phobius"/>
    </source>
</evidence>
<sequence>MPGFAVIPIQADFLSNMCLQMSMRHSTFGPMISLFLFSLLMSIIDSSEHSQSHVVGSKSDSIHPFSLYPETSPISCSASIRYDSPEVDLIDRDYVFLDPEEIVASHYDPESGRHFPVTRHQMLADSDLAAPPHDSQLFPATMLDKLAAHCDDPLPSYWEFIDKVSIAFVEMGFNFTRYPYSSTFYVRLLRALRVDFMLLSLGVGVIFTITRYLFAAWILKVSLNVIFRYGLTLYFFLSKGLITLYIYLEVLFKICIRLRRIAIQVCFIL</sequence>